<gene>
    <name evidence="1" type="ORF">JGUZn3_22100</name>
</gene>
<sequence>MSDINDRREHQLQILQILLEAYPNGVFFFSGLDIFKDQEKIDHLVADLLYLEESGLCKSGVFPKGRGFEPVYESVITKDGIDLIAPDGGIAAALKIITVKLHEETIRKILLEKVLQSNLTENEKSTLLTCLKKASDQVLTNLLTELVKRGIDQFPSLSDLSQWLQIFFHP</sequence>
<dbReference type="KEGG" id="ebla:JGUZn3_22100"/>
<reference evidence="1 2" key="1">
    <citation type="submission" date="2020-08" db="EMBL/GenBank/DDBJ databases">
        <title>Complete genome sequence of Entomobacter blattae G55GP.</title>
        <authorList>
            <person name="Poehlein A."/>
            <person name="Guzman J."/>
            <person name="Daniel R."/>
            <person name="Vilcinskas A."/>
        </authorList>
    </citation>
    <scope>NUCLEOTIDE SEQUENCE [LARGE SCALE GENOMIC DNA]</scope>
    <source>
        <strain evidence="1 2">G55GP</strain>
    </source>
</reference>
<dbReference type="RefSeq" id="WP_203413577.1">
    <property type="nucleotide sequence ID" value="NZ_CP060244.1"/>
</dbReference>
<organism evidence="1 2">
    <name type="scientific">Entomobacter blattae</name>
    <dbReference type="NCBI Taxonomy" id="2762277"/>
    <lineage>
        <taxon>Bacteria</taxon>
        <taxon>Pseudomonadati</taxon>
        <taxon>Pseudomonadota</taxon>
        <taxon>Alphaproteobacteria</taxon>
        <taxon>Acetobacterales</taxon>
        <taxon>Acetobacteraceae</taxon>
        <taxon>Entomobacter</taxon>
    </lineage>
</organism>
<accession>A0A7H1NUF1</accession>
<dbReference type="AlphaFoldDB" id="A0A7H1NUF1"/>
<evidence type="ECO:0000313" key="2">
    <source>
        <dbReference type="Proteomes" id="UP000516349"/>
    </source>
</evidence>
<name>A0A7H1NUF1_9PROT</name>
<dbReference type="EMBL" id="CP060244">
    <property type="protein sequence ID" value="QNT79411.1"/>
    <property type="molecule type" value="Genomic_DNA"/>
</dbReference>
<keyword evidence="2" id="KW-1185">Reference proteome</keyword>
<protein>
    <submittedName>
        <fullName evidence="1">Uncharacterized protein</fullName>
    </submittedName>
</protein>
<evidence type="ECO:0000313" key="1">
    <source>
        <dbReference type="EMBL" id="QNT79411.1"/>
    </source>
</evidence>
<proteinExistence type="predicted"/>
<dbReference type="Proteomes" id="UP000516349">
    <property type="component" value="Chromosome"/>
</dbReference>